<evidence type="ECO:0000313" key="1">
    <source>
        <dbReference type="EMBL" id="CAD8332922.1"/>
    </source>
</evidence>
<dbReference type="EMBL" id="HBEF01007989">
    <property type="protein sequence ID" value="CAD8332922.1"/>
    <property type="molecule type" value="Transcribed_RNA"/>
</dbReference>
<dbReference type="SUPFAM" id="SSF48403">
    <property type="entry name" value="Ankyrin repeat"/>
    <property type="match status" value="1"/>
</dbReference>
<protein>
    <submittedName>
        <fullName evidence="1">Uncharacterized protein</fullName>
    </submittedName>
</protein>
<organism evidence="1">
    <name type="scientific">Craspedostauros australis</name>
    <dbReference type="NCBI Taxonomy" id="1486917"/>
    <lineage>
        <taxon>Eukaryota</taxon>
        <taxon>Sar</taxon>
        <taxon>Stramenopiles</taxon>
        <taxon>Ochrophyta</taxon>
        <taxon>Bacillariophyta</taxon>
        <taxon>Bacillariophyceae</taxon>
        <taxon>Bacillariophycidae</taxon>
        <taxon>Naviculales</taxon>
        <taxon>Naviculaceae</taxon>
        <taxon>Craspedostauros</taxon>
    </lineage>
</organism>
<reference evidence="1" key="1">
    <citation type="submission" date="2021-01" db="EMBL/GenBank/DDBJ databases">
        <authorList>
            <person name="Corre E."/>
            <person name="Pelletier E."/>
            <person name="Niang G."/>
            <person name="Scheremetjew M."/>
            <person name="Finn R."/>
            <person name="Kale V."/>
            <person name="Holt S."/>
            <person name="Cochrane G."/>
            <person name="Meng A."/>
            <person name="Brown T."/>
            <person name="Cohen L."/>
        </authorList>
    </citation>
    <scope>NUCLEOTIDE SEQUENCE</scope>
    <source>
        <strain evidence="1">CCMP3328</strain>
    </source>
</reference>
<dbReference type="InterPro" id="IPR036770">
    <property type="entry name" value="Ankyrin_rpt-contain_sf"/>
</dbReference>
<name>A0A7R9ZLG4_9STRA</name>
<gene>
    <name evidence="1" type="ORF">CAUS1442_LOCUS5023</name>
</gene>
<accession>A0A7R9ZLG4</accession>
<proteinExistence type="predicted"/>
<sequence>MAKVEEAETRKPLQTRPKLKWLVEDGALTSNWSLVQERIESNPEEVKHVDALTGRTVLHQLCSVSYAPTKLLELVASLFPEATRVQENTYKATPLHIRCYTSQRSVKKVETILKYMTEDDVLLKNLFGGTVLHSACNSNADINVLKMLIAKNPRILLQKTHEYSHTAMTALWQSYLQSIPGIMAIANILNGREVHTNLFDRFWEKVELLACESYKLSPAYPGDVTNASPSICNTNTADADADAEATNDTTAGDGEEVALDTRYLLHGMLFLRVDMKLAKVALRLNPSWARHADKNGDYVIHKIIKTLPFPNKNSEMIRDVLKCYPEAAGKANLDGDLPLFLAIRDKLSWWNGVEEIVKAYPDALAMQDRVTGLFPSLLAAANGGKVAIDTTYELLCAKPDLIKDAHDFTQNMR</sequence>
<dbReference type="Gene3D" id="1.25.40.20">
    <property type="entry name" value="Ankyrin repeat-containing domain"/>
    <property type="match status" value="1"/>
</dbReference>
<dbReference type="AlphaFoldDB" id="A0A7R9ZLG4"/>